<dbReference type="PANTHER" id="PTHR45436">
    <property type="entry name" value="SENSOR HISTIDINE KINASE YKOH"/>
    <property type="match status" value="1"/>
</dbReference>
<comment type="function">
    <text evidence="14">Member of a two-component regulatory system.</text>
</comment>
<dbReference type="InterPro" id="IPR006290">
    <property type="entry name" value="CztS_silS_copS"/>
</dbReference>
<dbReference type="InterPro" id="IPR005467">
    <property type="entry name" value="His_kinase_dom"/>
</dbReference>
<gene>
    <name evidence="18" type="ORF">GCT13_43015</name>
</gene>
<dbReference type="NCBIfam" id="TIGR01386">
    <property type="entry name" value="cztS_silS_copS"/>
    <property type="match status" value="1"/>
</dbReference>
<feature type="transmembrane region" description="Helical" evidence="14">
    <location>
        <begin position="169"/>
        <end position="188"/>
    </location>
</feature>
<accession>A0A7X1NK71</accession>
<comment type="catalytic activity">
    <reaction evidence="1 14">
        <text>ATP + protein L-histidine = ADP + protein N-phospho-L-histidine.</text>
        <dbReference type="EC" id="2.7.13.3"/>
    </reaction>
</comment>
<evidence type="ECO:0000256" key="3">
    <source>
        <dbReference type="ARBA" id="ARBA00022475"/>
    </source>
</evidence>
<dbReference type="Pfam" id="PF02518">
    <property type="entry name" value="HATPase_c"/>
    <property type="match status" value="1"/>
</dbReference>
<evidence type="ECO:0000256" key="5">
    <source>
        <dbReference type="ARBA" id="ARBA00022553"/>
    </source>
</evidence>
<dbReference type="Pfam" id="PF00672">
    <property type="entry name" value="HAMP"/>
    <property type="match status" value="1"/>
</dbReference>
<evidence type="ECO:0000256" key="6">
    <source>
        <dbReference type="ARBA" id="ARBA00022679"/>
    </source>
</evidence>
<evidence type="ECO:0000256" key="10">
    <source>
        <dbReference type="ARBA" id="ARBA00022840"/>
    </source>
</evidence>
<evidence type="ECO:0000256" key="1">
    <source>
        <dbReference type="ARBA" id="ARBA00000085"/>
    </source>
</evidence>
<dbReference type="GO" id="GO:0005886">
    <property type="term" value="C:plasma membrane"/>
    <property type="evidence" value="ECO:0007669"/>
    <property type="project" value="UniProtKB-SubCell"/>
</dbReference>
<dbReference type="EMBL" id="WHNP01000104">
    <property type="protein sequence ID" value="MPW23347.1"/>
    <property type="molecule type" value="Genomic_DNA"/>
</dbReference>
<sequence>MKRLSLTTRLALLFALIAFAAMAMLGLVLYRGLEKQLIMRDDAALVTRVDQLRTLMNDVDVRELIRDKPHLFANMLGNTESLLIVRVPGETPLITVNPGHRTVPVMTPVPAGVPLTLGAVQRTRAADGTPFIYVAAAAHDIAGPRDLQIISGRLLTERTRLLREYRNQILLLASAAAVIVALLAFGLARSGMRPLRRLAAQTGSIGMGTLSTRIERRAVPPELDALIAAFNGMLDRLERGFTQLKQVSADMAHDLRTPIGNLLGQTEVGLSQTRDIAYYQRLLGSNFEELQRMSKMIDNMLFLARTEQADNAIERADLLLADEFERMQEYFEGLAEERDVRLQWRGGGYVSADPLLLRRALANLLANAVRYAEPGTTISTVAEQGPDGTTLHVENRGPTIEPHHLERIFDRFYRADGSRHRSSESSGLGLSIVRSIMSLHGGTWHASSGDGVTRFTLVFPRQEPKSVGSRSSTVAQSASITESDSHVLDATQKDPRS</sequence>
<evidence type="ECO:0000256" key="8">
    <source>
        <dbReference type="ARBA" id="ARBA00022741"/>
    </source>
</evidence>
<evidence type="ECO:0000256" key="4">
    <source>
        <dbReference type="ARBA" id="ARBA00022519"/>
    </source>
</evidence>
<evidence type="ECO:0000313" key="19">
    <source>
        <dbReference type="Proteomes" id="UP000484381"/>
    </source>
</evidence>
<evidence type="ECO:0000256" key="7">
    <source>
        <dbReference type="ARBA" id="ARBA00022692"/>
    </source>
</evidence>
<feature type="region of interest" description="Disordered" evidence="15">
    <location>
        <begin position="462"/>
        <end position="497"/>
    </location>
</feature>
<organism evidence="18 19">
    <name type="scientific">Paraburkholderia franconis</name>
    <dbReference type="NCBI Taxonomy" id="2654983"/>
    <lineage>
        <taxon>Bacteria</taxon>
        <taxon>Pseudomonadati</taxon>
        <taxon>Pseudomonadota</taxon>
        <taxon>Betaproteobacteria</taxon>
        <taxon>Burkholderiales</taxon>
        <taxon>Burkholderiaceae</taxon>
        <taxon>Paraburkholderia</taxon>
    </lineage>
</organism>
<feature type="transmembrane region" description="Helical" evidence="14">
    <location>
        <begin position="12"/>
        <end position="30"/>
    </location>
</feature>
<dbReference type="Gene3D" id="3.30.565.10">
    <property type="entry name" value="Histidine kinase-like ATPase, C-terminal domain"/>
    <property type="match status" value="1"/>
</dbReference>
<evidence type="ECO:0000259" key="16">
    <source>
        <dbReference type="PROSITE" id="PS50109"/>
    </source>
</evidence>
<comment type="caution">
    <text evidence="18">The sequence shown here is derived from an EMBL/GenBank/DDBJ whole genome shotgun (WGS) entry which is preliminary data.</text>
</comment>
<dbReference type="SMART" id="SM00304">
    <property type="entry name" value="HAMP"/>
    <property type="match status" value="1"/>
</dbReference>
<dbReference type="GO" id="GO:0005524">
    <property type="term" value="F:ATP binding"/>
    <property type="evidence" value="ECO:0007669"/>
    <property type="project" value="UniProtKB-KW"/>
</dbReference>
<dbReference type="SMART" id="SM00387">
    <property type="entry name" value="HATPase_c"/>
    <property type="match status" value="1"/>
</dbReference>
<reference evidence="18 19" key="1">
    <citation type="submission" date="2019-10" db="EMBL/GenBank/DDBJ databases">
        <title>Paraburkholderia sp. isolated from nodules of Mimosa pudica from Brazilian Atlantic Forest soils.</title>
        <authorList>
            <person name="Paulitsch F."/>
            <person name="Hungria M."/>
            <person name="Dall'Agnol R."/>
        </authorList>
    </citation>
    <scope>NUCLEOTIDE SEQUENCE [LARGE SCALE GENOMIC DNA]</scope>
    <source>
        <strain evidence="18 19">CNPSo 3157</strain>
    </source>
</reference>
<evidence type="ECO:0000256" key="2">
    <source>
        <dbReference type="ARBA" id="ARBA00004533"/>
    </source>
</evidence>
<keyword evidence="5" id="KW-0597">Phosphoprotein</keyword>
<dbReference type="InterPro" id="IPR004358">
    <property type="entry name" value="Sig_transdc_His_kin-like_C"/>
</dbReference>
<dbReference type="SUPFAM" id="SSF47384">
    <property type="entry name" value="Homodimeric domain of signal transducing histidine kinase"/>
    <property type="match status" value="1"/>
</dbReference>
<dbReference type="PROSITE" id="PS50109">
    <property type="entry name" value="HIS_KIN"/>
    <property type="match status" value="1"/>
</dbReference>
<keyword evidence="9 14" id="KW-0418">Kinase</keyword>
<dbReference type="InterPro" id="IPR003660">
    <property type="entry name" value="HAMP_dom"/>
</dbReference>
<keyword evidence="13 14" id="KW-0472">Membrane</keyword>
<keyword evidence="10 14" id="KW-0067">ATP-binding</keyword>
<dbReference type="CDD" id="cd00082">
    <property type="entry name" value="HisKA"/>
    <property type="match status" value="1"/>
</dbReference>
<dbReference type="CDD" id="cd06225">
    <property type="entry name" value="HAMP"/>
    <property type="match status" value="1"/>
</dbReference>
<keyword evidence="7 14" id="KW-0812">Transmembrane</keyword>
<protein>
    <recommendedName>
        <fullName evidence="14">Sensor protein</fullName>
        <ecNumber evidence="14">2.7.13.3</ecNumber>
    </recommendedName>
</protein>
<feature type="compositionally biased region" description="Polar residues" evidence="15">
    <location>
        <begin position="468"/>
        <end position="482"/>
    </location>
</feature>
<dbReference type="SMART" id="SM00388">
    <property type="entry name" value="HisKA"/>
    <property type="match status" value="1"/>
</dbReference>
<keyword evidence="11 14" id="KW-1133">Transmembrane helix</keyword>
<evidence type="ECO:0000259" key="17">
    <source>
        <dbReference type="PROSITE" id="PS50885"/>
    </source>
</evidence>
<evidence type="ECO:0000256" key="13">
    <source>
        <dbReference type="ARBA" id="ARBA00023136"/>
    </source>
</evidence>
<dbReference type="SUPFAM" id="SSF55874">
    <property type="entry name" value="ATPase domain of HSP90 chaperone/DNA topoisomerase II/histidine kinase"/>
    <property type="match status" value="1"/>
</dbReference>
<keyword evidence="6 14" id="KW-0808">Transferase</keyword>
<evidence type="ECO:0000313" key="18">
    <source>
        <dbReference type="EMBL" id="MPW23347.1"/>
    </source>
</evidence>
<proteinExistence type="predicted"/>
<dbReference type="PROSITE" id="PS50885">
    <property type="entry name" value="HAMP"/>
    <property type="match status" value="1"/>
</dbReference>
<feature type="domain" description="Histidine kinase" evidence="16">
    <location>
        <begin position="250"/>
        <end position="463"/>
    </location>
</feature>
<keyword evidence="3 14" id="KW-1003">Cell membrane</keyword>
<feature type="compositionally biased region" description="Basic and acidic residues" evidence="15">
    <location>
        <begin position="483"/>
        <end position="497"/>
    </location>
</feature>
<keyword evidence="4 14" id="KW-0997">Cell inner membrane</keyword>
<dbReference type="InterPro" id="IPR003661">
    <property type="entry name" value="HisK_dim/P_dom"/>
</dbReference>
<dbReference type="SUPFAM" id="SSF158472">
    <property type="entry name" value="HAMP domain-like"/>
    <property type="match status" value="1"/>
</dbReference>
<evidence type="ECO:0000256" key="12">
    <source>
        <dbReference type="ARBA" id="ARBA00023012"/>
    </source>
</evidence>
<name>A0A7X1NK71_9BURK</name>
<dbReference type="Proteomes" id="UP000484381">
    <property type="component" value="Unassembled WGS sequence"/>
</dbReference>
<dbReference type="EC" id="2.7.13.3" evidence="14"/>
<dbReference type="Gene3D" id="6.10.340.10">
    <property type="match status" value="1"/>
</dbReference>
<comment type="subcellular location">
    <subcellularLocation>
        <location evidence="2 14">Cell inner membrane</location>
    </subcellularLocation>
</comment>
<dbReference type="AlphaFoldDB" id="A0A7X1NK71"/>
<evidence type="ECO:0000256" key="11">
    <source>
        <dbReference type="ARBA" id="ARBA00022989"/>
    </source>
</evidence>
<dbReference type="InterPro" id="IPR036097">
    <property type="entry name" value="HisK_dim/P_sf"/>
</dbReference>
<keyword evidence="19" id="KW-1185">Reference proteome</keyword>
<dbReference type="GO" id="GO:0000155">
    <property type="term" value="F:phosphorelay sensor kinase activity"/>
    <property type="evidence" value="ECO:0007669"/>
    <property type="project" value="InterPro"/>
</dbReference>
<keyword evidence="8 14" id="KW-0547">Nucleotide-binding</keyword>
<dbReference type="InterPro" id="IPR036890">
    <property type="entry name" value="HATPase_C_sf"/>
</dbReference>
<keyword evidence="12 14" id="KW-0902">Two-component regulatory system</keyword>
<dbReference type="InterPro" id="IPR050428">
    <property type="entry name" value="TCS_sensor_his_kinase"/>
</dbReference>
<dbReference type="Gene3D" id="1.10.287.130">
    <property type="match status" value="1"/>
</dbReference>
<dbReference type="RefSeq" id="WP_152767852.1">
    <property type="nucleotide sequence ID" value="NZ_WHNP01000104.1"/>
</dbReference>
<feature type="domain" description="HAMP" evidence="17">
    <location>
        <begin position="189"/>
        <end position="242"/>
    </location>
</feature>
<dbReference type="PANTHER" id="PTHR45436:SF3">
    <property type="entry name" value="SENSOR HISTIDINE KINASE HPRS"/>
    <property type="match status" value="1"/>
</dbReference>
<evidence type="ECO:0000256" key="14">
    <source>
        <dbReference type="RuleBase" id="RU364088"/>
    </source>
</evidence>
<dbReference type="PRINTS" id="PR00344">
    <property type="entry name" value="BCTRLSENSOR"/>
</dbReference>
<dbReference type="Pfam" id="PF00512">
    <property type="entry name" value="HisKA"/>
    <property type="match status" value="1"/>
</dbReference>
<evidence type="ECO:0000256" key="15">
    <source>
        <dbReference type="SAM" id="MobiDB-lite"/>
    </source>
</evidence>
<dbReference type="InterPro" id="IPR003594">
    <property type="entry name" value="HATPase_dom"/>
</dbReference>
<evidence type="ECO:0000256" key="9">
    <source>
        <dbReference type="ARBA" id="ARBA00022777"/>
    </source>
</evidence>